<evidence type="ECO:0000256" key="7">
    <source>
        <dbReference type="SAM" id="Phobius"/>
    </source>
</evidence>
<sequence>MATEKISPCNGVAGSNDKMNSKTDGKKNSPAQKSRNGLSSASLSSSSSPPSLRKNSFFLGCLLYFLYSMSIAVDGQFLSLYYKSKGFDATTLGFLYSLTPLTTFLTVPIWSMLTAAGDEKNGGDSNSKSNSNTKSIRRSFKILYLSVLLATASQICLAILDKPKYMTIIIIIAGICQSPVKPMLDGIIMDNLSDRSEIGKVRFFCILGTGFGTNLGGRLLSLVTRDPNEDTNDKNNFNLLFLARVILTIPPILLIRELQVIGSSRIENDDVISSNHTKRETISDKGGQPSSIKEDPIPMHSIARSVVHYCCKDTAHLLFFACIYVAGSSGGVSDAFSYPRYQESGCSTAHIGQSRLLSSVAGAMMFWYSGRFSKILGTHNLLVLCMTCTASRFLLLKRMDHPSYVYLIDLFRASTYGIFWSSSTIYASQIGPPSLRPTMLLILNGIYNGIGRSTGAILAGKFQALFGVNNLFLWCSRLNYALAMAMAIISYRNYKRGLDHADYTREAKKAK</sequence>
<evidence type="ECO:0000256" key="1">
    <source>
        <dbReference type="ARBA" id="ARBA00004141"/>
    </source>
</evidence>
<evidence type="ECO:0000256" key="4">
    <source>
        <dbReference type="ARBA" id="ARBA00022989"/>
    </source>
</evidence>
<accession>A0A7S4AAH4</accession>
<evidence type="ECO:0000256" key="3">
    <source>
        <dbReference type="ARBA" id="ARBA00022692"/>
    </source>
</evidence>
<comment type="subcellular location">
    <subcellularLocation>
        <location evidence="1">Membrane</location>
        <topology evidence="1">Multi-pass membrane protein</topology>
    </subcellularLocation>
</comment>
<feature type="region of interest" description="Disordered" evidence="6">
    <location>
        <begin position="275"/>
        <end position="294"/>
    </location>
</feature>
<protein>
    <recommendedName>
        <fullName evidence="8">Major facilitator superfamily associated domain-containing protein</fullName>
    </recommendedName>
</protein>
<dbReference type="EMBL" id="HBIX01002288">
    <property type="protein sequence ID" value="CAE0708975.1"/>
    <property type="molecule type" value="Transcribed_RNA"/>
</dbReference>
<dbReference type="Gene3D" id="1.20.1250.20">
    <property type="entry name" value="MFS general substrate transporter like domains"/>
    <property type="match status" value="2"/>
</dbReference>
<evidence type="ECO:0000256" key="2">
    <source>
        <dbReference type="ARBA" id="ARBA00005241"/>
    </source>
</evidence>
<name>A0A7S4AAH4_9STRA</name>
<dbReference type="PANTHER" id="PTHR16172:SF41">
    <property type="entry name" value="MAJOR FACILITATOR SUPERFAMILY DOMAIN-CONTAINING PROTEIN 6-LIKE"/>
    <property type="match status" value="1"/>
</dbReference>
<keyword evidence="4 7" id="KW-1133">Transmembrane helix</keyword>
<organism evidence="9">
    <name type="scientific">Pseudo-nitzschia australis</name>
    <dbReference type="NCBI Taxonomy" id="44445"/>
    <lineage>
        <taxon>Eukaryota</taxon>
        <taxon>Sar</taxon>
        <taxon>Stramenopiles</taxon>
        <taxon>Ochrophyta</taxon>
        <taxon>Bacillariophyta</taxon>
        <taxon>Bacillariophyceae</taxon>
        <taxon>Bacillariophycidae</taxon>
        <taxon>Bacillariales</taxon>
        <taxon>Bacillariaceae</taxon>
        <taxon>Pseudo-nitzschia</taxon>
    </lineage>
</organism>
<evidence type="ECO:0000256" key="5">
    <source>
        <dbReference type="ARBA" id="ARBA00023136"/>
    </source>
</evidence>
<feature type="compositionally biased region" description="Low complexity" evidence="6">
    <location>
        <begin position="33"/>
        <end position="51"/>
    </location>
</feature>
<dbReference type="GO" id="GO:0016020">
    <property type="term" value="C:membrane"/>
    <property type="evidence" value="ECO:0007669"/>
    <property type="project" value="UniProtKB-SubCell"/>
</dbReference>
<evidence type="ECO:0000256" key="6">
    <source>
        <dbReference type="SAM" id="MobiDB-lite"/>
    </source>
</evidence>
<feature type="domain" description="Major facilitator superfamily associated" evidence="8">
    <location>
        <begin position="63"/>
        <end position="473"/>
    </location>
</feature>
<feature type="transmembrane region" description="Helical" evidence="7">
    <location>
        <begin position="94"/>
        <end position="113"/>
    </location>
</feature>
<dbReference type="PANTHER" id="PTHR16172">
    <property type="entry name" value="MAJOR FACILITATOR SUPERFAMILY DOMAIN-CONTAINING PROTEIN 6-LIKE"/>
    <property type="match status" value="1"/>
</dbReference>
<dbReference type="InterPro" id="IPR051717">
    <property type="entry name" value="MFS_MFSD6"/>
</dbReference>
<dbReference type="AlphaFoldDB" id="A0A7S4AAH4"/>
<dbReference type="InterPro" id="IPR036259">
    <property type="entry name" value="MFS_trans_sf"/>
</dbReference>
<reference evidence="9" key="1">
    <citation type="submission" date="2021-01" db="EMBL/GenBank/DDBJ databases">
        <authorList>
            <person name="Corre E."/>
            <person name="Pelletier E."/>
            <person name="Niang G."/>
            <person name="Scheremetjew M."/>
            <person name="Finn R."/>
            <person name="Kale V."/>
            <person name="Holt S."/>
            <person name="Cochrane G."/>
            <person name="Meng A."/>
            <person name="Brown T."/>
            <person name="Cohen L."/>
        </authorList>
    </citation>
    <scope>NUCLEOTIDE SEQUENCE</scope>
    <source>
        <strain evidence="9">10249 10 AB</strain>
    </source>
</reference>
<comment type="similarity">
    <text evidence="2">Belongs to the major facilitator superfamily. MFSD6 family.</text>
</comment>
<proteinExistence type="inferred from homology"/>
<evidence type="ECO:0000259" key="8">
    <source>
        <dbReference type="Pfam" id="PF12832"/>
    </source>
</evidence>
<dbReference type="Pfam" id="PF12832">
    <property type="entry name" value="MFS_1_like"/>
    <property type="match status" value="1"/>
</dbReference>
<feature type="region of interest" description="Disordered" evidence="6">
    <location>
        <begin position="1"/>
        <end position="51"/>
    </location>
</feature>
<feature type="transmembrane region" description="Helical" evidence="7">
    <location>
        <begin position="57"/>
        <end position="82"/>
    </location>
</feature>
<gene>
    <name evidence="9" type="ORF">PAUS00366_LOCUS1695</name>
</gene>
<keyword evidence="3 7" id="KW-0812">Transmembrane</keyword>
<dbReference type="SUPFAM" id="SSF103473">
    <property type="entry name" value="MFS general substrate transporter"/>
    <property type="match status" value="1"/>
</dbReference>
<evidence type="ECO:0000313" key="9">
    <source>
        <dbReference type="EMBL" id="CAE0708975.1"/>
    </source>
</evidence>
<dbReference type="InterPro" id="IPR024989">
    <property type="entry name" value="MFS_assoc_dom"/>
</dbReference>
<feature type="transmembrane region" description="Helical" evidence="7">
    <location>
        <begin position="142"/>
        <end position="160"/>
    </location>
</feature>
<keyword evidence="5 7" id="KW-0472">Membrane</keyword>